<dbReference type="SUPFAM" id="SSF160246">
    <property type="entry name" value="EspE N-terminal domain-like"/>
    <property type="match status" value="1"/>
</dbReference>
<dbReference type="InterPro" id="IPR007831">
    <property type="entry name" value="T2SS_GspE_N"/>
</dbReference>
<proteinExistence type="inferred from homology"/>
<evidence type="ECO:0000313" key="7">
    <source>
        <dbReference type="Proteomes" id="UP000033910"/>
    </source>
</evidence>
<dbReference type="AlphaFoldDB" id="A0A0G1GXD0"/>
<evidence type="ECO:0000256" key="1">
    <source>
        <dbReference type="ARBA" id="ARBA00006611"/>
    </source>
</evidence>
<organism evidence="6 7">
    <name type="scientific">candidate division WWE3 bacterium GW2011_GWB2_43_22</name>
    <dbReference type="NCBI Taxonomy" id="1619118"/>
    <lineage>
        <taxon>Bacteria</taxon>
        <taxon>Katanobacteria</taxon>
    </lineage>
</organism>
<dbReference type="GO" id="GO:0005886">
    <property type="term" value="C:plasma membrane"/>
    <property type="evidence" value="ECO:0007669"/>
    <property type="project" value="TreeGrafter"/>
</dbReference>
<dbReference type="PANTHER" id="PTHR30258">
    <property type="entry name" value="TYPE II SECRETION SYSTEM PROTEIN GSPE-RELATED"/>
    <property type="match status" value="1"/>
</dbReference>
<reference evidence="6 7" key="1">
    <citation type="journal article" date="2015" name="Nature">
        <title>rRNA introns, odd ribosomes, and small enigmatic genomes across a large radiation of phyla.</title>
        <authorList>
            <person name="Brown C.T."/>
            <person name="Hug L.A."/>
            <person name="Thomas B.C."/>
            <person name="Sharon I."/>
            <person name="Castelle C.J."/>
            <person name="Singh A."/>
            <person name="Wilkins M.J."/>
            <person name="Williams K.H."/>
            <person name="Banfield J.F."/>
        </authorList>
    </citation>
    <scope>NUCLEOTIDE SEQUENCE [LARGE SCALE GENOMIC DNA]</scope>
</reference>
<dbReference type="Pfam" id="PF00437">
    <property type="entry name" value="T2SSE"/>
    <property type="match status" value="1"/>
</dbReference>
<dbReference type="EMBL" id="LCGF01000006">
    <property type="protein sequence ID" value="KKT12017.1"/>
    <property type="molecule type" value="Genomic_DNA"/>
</dbReference>
<evidence type="ECO:0000259" key="5">
    <source>
        <dbReference type="Pfam" id="PF05157"/>
    </source>
</evidence>
<dbReference type="PATRIC" id="fig|1619118.3.peg.108"/>
<dbReference type="Proteomes" id="UP000033910">
    <property type="component" value="Unassembled WGS sequence"/>
</dbReference>
<keyword evidence="3" id="KW-0067">ATP-binding</keyword>
<evidence type="ECO:0000259" key="4">
    <source>
        <dbReference type="Pfam" id="PF00437"/>
    </source>
</evidence>
<feature type="domain" description="Bacterial type II secretion system protein E" evidence="4">
    <location>
        <begin position="179"/>
        <end position="584"/>
    </location>
</feature>
<evidence type="ECO:0000313" key="6">
    <source>
        <dbReference type="EMBL" id="KKT12017.1"/>
    </source>
</evidence>
<dbReference type="InterPro" id="IPR027417">
    <property type="entry name" value="P-loop_NTPase"/>
</dbReference>
<dbReference type="CDD" id="cd01129">
    <property type="entry name" value="PulE-GspE-like"/>
    <property type="match status" value="1"/>
</dbReference>
<comment type="caution">
    <text evidence="6">The sequence shown here is derived from an EMBL/GenBank/DDBJ whole genome shotgun (WGS) entry which is preliminary data.</text>
</comment>
<dbReference type="InterPro" id="IPR037257">
    <property type="entry name" value="T2SS_E_N_sf"/>
</dbReference>
<comment type="similarity">
    <text evidence="1">Belongs to the GSP E family.</text>
</comment>
<evidence type="ECO:0000256" key="3">
    <source>
        <dbReference type="ARBA" id="ARBA00022840"/>
    </source>
</evidence>
<dbReference type="FunFam" id="3.40.50.300:FF:000398">
    <property type="entry name" value="Type IV pilus assembly ATPase PilB"/>
    <property type="match status" value="1"/>
</dbReference>
<evidence type="ECO:0000256" key="2">
    <source>
        <dbReference type="ARBA" id="ARBA00022741"/>
    </source>
</evidence>
<gene>
    <name evidence="6" type="ORF">UV89_C0006G0008</name>
</gene>
<dbReference type="Pfam" id="PF05157">
    <property type="entry name" value="MshEN"/>
    <property type="match status" value="1"/>
</dbReference>
<name>A0A0G1GXD0_UNCKA</name>
<dbReference type="GO" id="GO:0016887">
    <property type="term" value="F:ATP hydrolysis activity"/>
    <property type="evidence" value="ECO:0007669"/>
    <property type="project" value="TreeGrafter"/>
</dbReference>
<dbReference type="Gene3D" id="3.30.300.160">
    <property type="entry name" value="Type II secretion system, protein E, N-terminal domain"/>
    <property type="match status" value="1"/>
</dbReference>
<dbReference type="Gene3D" id="3.40.50.300">
    <property type="entry name" value="P-loop containing nucleotide triphosphate hydrolases"/>
    <property type="match status" value="1"/>
</dbReference>
<feature type="domain" description="Type II secretion system protein GspE N-terminal" evidence="5">
    <location>
        <begin position="62"/>
        <end position="142"/>
    </location>
</feature>
<dbReference type="FunFam" id="3.30.300.160:FF:000002">
    <property type="entry name" value="Type II secretion system protein E"/>
    <property type="match status" value="1"/>
</dbReference>
<accession>A0A0G1GXD0</accession>
<dbReference type="InterPro" id="IPR001482">
    <property type="entry name" value="T2SS/T4SS_dom"/>
</dbReference>
<dbReference type="GO" id="GO:0005524">
    <property type="term" value="F:ATP binding"/>
    <property type="evidence" value="ECO:0007669"/>
    <property type="project" value="UniProtKB-KW"/>
</dbReference>
<protein>
    <submittedName>
        <fullName evidence="6">Type II secretion system protein E</fullName>
    </submittedName>
</protein>
<keyword evidence="2" id="KW-0547">Nucleotide-binding</keyword>
<dbReference type="Gene3D" id="3.30.450.90">
    <property type="match status" value="1"/>
</dbReference>
<sequence length="587" mass="65002">MLKTDTVKTVADVLYEKKLINSDQLAAIKFENVNTGKSIEQVVKDRGYVKAEDFAEALGAVYNVPFITLTAEQVDPSLMDLVPLNVAKKYRFVPFELKENKLSLAMIDPLDLQTIDFIERKTGYKVVPYITTEKTIEKVLEEQKGKELGEEITAALQEITETTLKIEETGGEITDATLRDAPIARIVSMILETAVKIGASDIHIEPGEDGSRLRYRVDGILEEKRKLPKEMHDSVIARIKILASMKIDEKRVPQDGRFKVQVGKSETDLRISTLPTIYGEKVVIRLLKEEGTVFSFRDLGMRGSTLKRFEEASLKPNGMLLVTGPTGSGKTVTLASALSKLNTIRVNIVTLEDPVEIRVPGVNQVQVNPQAGLNFADGLRSFLRQDPNIIMVGEIRDGDTAELAVHAALTGHLVLSTLHTNSAAGALPRLLDMGVENFLLASTVNAILAQRLVRKICVDCKEEYEPPEEVQESVKKIMAEVAENKVLLARDPEISKILKAVNGKEKLTLWRGKGCPKCGNVGYRGRLGIFELLYMTEEISRLVLENAPSSKIHDTSVKLGMLTLLQDGYLRIVEGMTTLEEVLRVAK</sequence>
<dbReference type="PANTHER" id="PTHR30258:SF1">
    <property type="entry name" value="PROTEIN TRANSPORT PROTEIN HOFB HOMOLOG"/>
    <property type="match status" value="1"/>
</dbReference>
<dbReference type="SUPFAM" id="SSF52540">
    <property type="entry name" value="P-loop containing nucleoside triphosphate hydrolases"/>
    <property type="match status" value="1"/>
</dbReference>